<dbReference type="FunFam" id="3.15.10.30:FF:000001">
    <property type="entry name" value="Takeout-like protein 1"/>
    <property type="match status" value="1"/>
</dbReference>
<dbReference type="SMART" id="SM00700">
    <property type="entry name" value="JHBP"/>
    <property type="match status" value="1"/>
</dbReference>
<proteinExistence type="evidence at transcript level"/>
<dbReference type="GO" id="GO:0005615">
    <property type="term" value="C:extracellular space"/>
    <property type="evidence" value="ECO:0007669"/>
    <property type="project" value="TreeGrafter"/>
</dbReference>
<reference evidence="4" key="1">
    <citation type="journal article" date="2017" name="J. Insect Sci.">
        <title>Characterization of Spodoptera litura (Lepidoptera: Noctuidae) Takeout Genes and Their Differential Responses to Insecticides and Sex Pheromone.</title>
        <authorList>
            <person name="Lin X."/>
            <person name="Zhang L."/>
            <person name="Jiang Y."/>
        </authorList>
    </citation>
    <scope>NUCLEOTIDE SEQUENCE</scope>
</reference>
<protein>
    <submittedName>
        <fullName evidence="4">Takeout</fullName>
    </submittedName>
</protein>
<evidence type="ECO:0000256" key="2">
    <source>
        <dbReference type="ARBA" id="ARBA00023108"/>
    </source>
</evidence>
<keyword evidence="1" id="KW-0732">Signal</keyword>
<dbReference type="EMBL" id="MF196295">
    <property type="protein sequence ID" value="ATU07277.1"/>
    <property type="molecule type" value="mRNA"/>
</dbReference>
<name>A0A3G1KKY6_SPOLT</name>
<accession>A0A3G1KKY6</accession>
<evidence type="ECO:0000313" key="4">
    <source>
        <dbReference type="EMBL" id="ATU07277.1"/>
    </source>
</evidence>
<gene>
    <name evidence="4" type="primary">TO1</name>
</gene>
<evidence type="ECO:0000256" key="1">
    <source>
        <dbReference type="ARBA" id="ARBA00022729"/>
    </source>
</evidence>
<dbReference type="PANTHER" id="PTHR11008">
    <property type="entry name" value="PROTEIN TAKEOUT-LIKE PROTEIN"/>
    <property type="match status" value="1"/>
</dbReference>
<evidence type="ECO:0000256" key="3">
    <source>
        <dbReference type="ARBA" id="ARBA00060902"/>
    </source>
</evidence>
<dbReference type="Gene3D" id="3.15.10.30">
    <property type="entry name" value="Haemolymph juvenile hormone binding protein"/>
    <property type="match status" value="1"/>
</dbReference>
<dbReference type="GO" id="GO:0007623">
    <property type="term" value="P:circadian rhythm"/>
    <property type="evidence" value="ECO:0007669"/>
    <property type="project" value="UniProtKB-ARBA"/>
</dbReference>
<dbReference type="InterPro" id="IPR038606">
    <property type="entry name" value="To_sf"/>
</dbReference>
<dbReference type="InterPro" id="IPR010562">
    <property type="entry name" value="Haemolymph_juvenile_hormone-bd"/>
</dbReference>
<dbReference type="Pfam" id="PF06585">
    <property type="entry name" value="JHBP"/>
    <property type="match status" value="1"/>
</dbReference>
<keyword evidence="2" id="KW-0090">Biological rhythms</keyword>
<organism evidence="4">
    <name type="scientific">Spodoptera litura</name>
    <name type="common">Asian cotton leafworm</name>
    <dbReference type="NCBI Taxonomy" id="69820"/>
    <lineage>
        <taxon>Eukaryota</taxon>
        <taxon>Metazoa</taxon>
        <taxon>Ecdysozoa</taxon>
        <taxon>Arthropoda</taxon>
        <taxon>Hexapoda</taxon>
        <taxon>Insecta</taxon>
        <taxon>Pterygota</taxon>
        <taxon>Neoptera</taxon>
        <taxon>Endopterygota</taxon>
        <taxon>Lepidoptera</taxon>
        <taxon>Glossata</taxon>
        <taxon>Ditrysia</taxon>
        <taxon>Noctuoidea</taxon>
        <taxon>Noctuidae</taxon>
        <taxon>Amphipyrinae</taxon>
        <taxon>Spodoptera</taxon>
    </lineage>
</organism>
<sequence length="282" mass="32361">MRVNCHFRLEIANVLQKVKNNYKTINKKKNKIKMFHSLLLVVFLTSFVGADSGHSLPEDFTRCRQKDSKLNECLKMAVPDALRRMKKGIPSLSVPQMEPLHVNSINVDSGSGPVVITQMYRNIKLHGLTDTVLTLYKADLKNYRLRTDSITPKMEFIADYIMRGRILLLPIQGKGVANITMVNLVVKHDLIGEPVVKDGQTYMHIKEYRVKFIPQKVVLYFSNLFNGDKVLGDNMNEFLNSNSDLVFNELKESYEKSLSSVFQNVTNEIFDRVPMNKIFLED</sequence>
<dbReference type="AlphaFoldDB" id="A0A3G1KKY6"/>
<comment type="similarity">
    <text evidence="3">Belongs to the TO family.</text>
</comment>
<dbReference type="PANTHER" id="PTHR11008:SF32">
    <property type="entry name" value="CIRCADIAN CLOCK-CONTROLLED PROTEIN DAYWAKE-RELATED"/>
    <property type="match status" value="1"/>
</dbReference>